<dbReference type="RefSeq" id="WP_145380398.1">
    <property type="nucleotide sequence ID" value="NZ_CP036276.1"/>
</dbReference>
<proteinExistence type="predicted"/>
<reference evidence="2 3" key="1">
    <citation type="submission" date="2019-02" db="EMBL/GenBank/DDBJ databases">
        <title>Deep-cultivation of Planctomycetes and their phenomic and genomic characterization uncovers novel biology.</title>
        <authorList>
            <person name="Wiegand S."/>
            <person name="Jogler M."/>
            <person name="Boedeker C."/>
            <person name="Pinto D."/>
            <person name="Vollmers J."/>
            <person name="Rivas-Marin E."/>
            <person name="Kohn T."/>
            <person name="Peeters S.H."/>
            <person name="Heuer A."/>
            <person name="Rast P."/>
            <person name="Oberbeckmann S."/>
            <person name="Bunk B."/>
            <person name="Jeske O."/>
            <person name="Meyerdierks A."/>
            <person name="Storesund J.E."/>
            <person name="Kallscheuer N."/>
            <person name="Luecker S."/>
            <person name="Lage O.M."/>
            <person name="Pohl T."/>
            <person name="Merkel B.J."/>
            <person name="Hornburger P."/>
            <person name="Mueller R.-W."/>
            <person name="Bruemmer F."/>
            <person name="Labrenz M."/>
            <person name="Spormann A.M."/>
            <person name="Op den Camp H."/>
            <person name="Overmann J."/>
            <person name="Amann R."/>
            <person name="Jetten M.S.M."/>
            <person name="Mascher T."/>
            <person name="Medema M.H."/>
            <person name="Devos D.P."/>
            <person name="Kaster A.-K."/>
            <person name="Ovreas L."/>
            <person name="Rohde M."/>
            <person name="Galperin M.Y."/>
            <person name="Jogler C."/>
        </authorList>
    </citation>
    <scope>NUCLEOTIDE SEQUENCE [LARGE SCALE GENOMIC DNA]</scope>
    <source>
        <strain evidence="2 3">Mal52</strain>
    </source>
</reference>
<dbReference type="AlphaFoldDB" id="A0A517ZYN4"/>
<protein>
    <recommendedName>
        <fullName evidence="4">SLA1 homology domain-containing protein</fullName>
    </recommendedName>
</protein>
<dbReference type="InterPro" id="IPR036208">
    <property type="entry name" value="VHL_sf"/>
</dbReference>
<name>A0A517ZYN4_9PLAN</name>
<dbReference type="Proteomes" id="UP000319383">
    <property type="component" value="Chromosome"/>
</dbReference>
<evidence type="ECO:0008006" key="4">
    <source>
        <dbReference type="Google" id="ProtNLM"/>
    </source>
</evidence>
<evidence type="ECO:0000313" key="3">
    <source>
        <dbReference type="Proteomes" id="UP000319383"/>
    </source>
</evidence>
<keyword evidence="1" id="KW-0732">Signal</keyword>
<gene>
    <name evidence="2" type="ORF">Mal52_61340</name>
</gene>
<feature type="signal peptide" evidence="1">
    <location>
        <begin position="1"/>
        <end position="25"/>
    </location>
</feature>
<accession>A0A517ZYN4</accession>
<feature type="chain" id="PRO_5022024571" description="SLA1 homology domain-containing protein" evidence="1">
    <location>
        <begin position="26"/>
        <end position="420"/>
    </location>
</feature>
<dbReference type="SUPFAM" id="SSF49468">
    <property type="entry name" value="VHL"/>
    <property type="match status" value="1"/>
</dbReference>
<keyword evidence="3" id="KW-1185">Reference proteome</keyword>
<dbReference type="InterPro" id="IPR037140">
    <property type="entry name" value="VHL_beta_dom_sf"/>
</dbReference>
<dbReference type="EMBL" id="CP036276">
    <property type="protein sequence ID" value="QDU47599.1"/>
    <property type="molecule type" value="Genomic_DNA"/>
</dbReference>
<organism evidence="2 3">
    <name type="scientific">Symmachiella dynata</name>
    <dbReference type="NCBI Taxonomy" id="2527995"/>
    <lineage>
        <taxon>Bacteria</taxon>
        <taxon>Pseudomonadati</taxon>
        <taxon>Planctomycetota</taxon>
        <taxon>Planctomycetia</taxon>
        <taxon>Planctomycetales</taxon>
        <taxon>Planctomycetaceae</taxon>
        <taxon>Symmachiella</taxon>
    </lineage>
</organism>
<evidence type="ECO:0000256" key="1">
    <source>
        <dbReference type="SAM" id="SignalP"/>
    </source>
</evidence>
<dbReference type="Gene3D" id="2.60.40.780">
    <property type="entry name" value="von Hippel-Lindau disease tumour suppressor, beta domain"/>
    <property type="match status" value="1"/>
</dbReference>
<sequence precursor="true">MTNFSKTFAWVVLILATGLGQVAAAATPKFAKLDRGQGRTLNLIEMHTETRTRSVTVPREVTTADGRIVTIQEQIEQEFQIEVPTRIELPSTDTQFRTVLGQDVSYREVYGRITRPTPVVVASESIKSRWLELLAPDTLVVLLNSPNNLPAPSPVVNFELTIPGTNVFSIARLSGRVLTLKLAGERFVYERSEEYDTPRYVGYYNRRHKLALRWPRSDKGVLFKGDVMGGGAVRFYETRMRIVGVQKTKPGPDTIGPNDEVLLNVINNSGQSVKISYYDAKTNKELPYNQLKADDYYEQPSFVGHLWFAKDLQGNKVAEFTVPRESTSSWVIRPPVQTTGFWKSSMGGMYIDQGNGKWLALDPSGQISGRFEERERTDEFLAIYDGDQQRWVRIYNNKAITTGAGIDGWQDLGKGKWDRR</sequence>
<evidence type="ECO:0000313" key="2">
    <source>
        <dbReference type="EMBL" id="QDU47599.1"/>
    </source>
</evidence>
<dbReference type="KEGG" id="sdyn:Mal52_61340"/>